<dbReference type="EMBL" id="OZ034816">
    <property type="protein sequence ID" value="CAL1376883.1"/>
    <property type="molecule type" value="Genomic_DNA"/>
</dbReference>
<proteinExistence type="predicted"/>
<name>A0AAV2DTY3_9ROSI</name>
<evidence type="ECO:0000313" key="2">
    <source>
        <dbReference type="Proteomes" id="UP001497516"/>
    </source>
</evidence>
<organism evidence="1 2">
    <name type="scientific">Linum trigynum</name>
    <dbReference type="NCBI Taxonomy" id="586398"/>
    <lineage>
        <taxon>Eukaryota</taxon>
        <taxon>Viridiplantae</taxon>
        <taxon>Streptophyta</taxon>
        <taxon>Embryophyta</taxon>
        <taxon>Tracheophyta</taxon>
        <taxon>Spermatophyta</taxon>
        <taxon>Magnoliopsida</taxon>
        <taxon>eudicotyledons</taxon>
        <taxon>Gunneridae</taxon>
        <taxon>Pentapetalae</taxon>
        <taxon>rosids</taxon>
        <taxon>fabids</taxon>
        <taxon>Malpighiales</taxon>
        <taxon>Linaceae</taxon>
        <taxon>Linum</taxon>
    </lineage>
</organism>
<reference evidence="1 2" key="1">
    <citation type="submission" date="2024-04" db="EMBL/GenBank/DDBJ databases">
        <authorList>
            <person name="Fracassetti M."/>
        </authorList>
    </citation>
    <scope>NUCLEOTIDE SEQUENCE [LARGE SCALE GENOMIC DNA]</scope>
</reference>
<accession>A0AAV2DTY3</accession>
<gene>
    <name evidence="1" type="ORF">LTRI10_LOCUS18582</name>
</gene>
<evidence type="ECO:0000313" key="1">
    <source>
        <dbReference type="EMBL" id="CAL1376883.1"/>
    </source>
</evidence>
<dbReference type="Proteomes" id="UP001497516">
    <property type="component" value="Chromosome 3"/>
</dbReference>
<protein>
    <submittedName>
        <fullName evidence="1">Uncharacterized protein</fullName>
    </submittedName>
</protein>
<sequence>MAEEKKASEVVPDFDEEGNMLNLSDASFDLSGLDGPLFGGELPHTPPSTLAAVLILCTVGVISRGILPGKVLPGG</sequence>
<dbReference type="AlphaFoldDB" id="A0AAV2DTY3"/>
<keyword evidence="2" id="KW-1185">Reference proteome</keyword>